<dbReference type="Pfam" id="PF03861">
    <property type="entry name" value="ANTAR"/>
    <property type="match status" value="1"/>
</dbReference>
<dbReference type="SMART" id="SM01012">
    <property type="entry name" value="ANTAR"/>
    <property type="match status" value="1"/>
</dbReference>
<dbReference type="SUPFAM" id="SSF55785">
    <property type="entry name" value="PYP-like sensor domain (PAS domain)"/>
    <property type="match status" value="1"/>
</dbReference>
<evidence type="ECO:0000313" key="4">
    <source>
        <dbReference type="Proteomes" id="UP001183585"/>
    </source>
</evidence>
<sequence length="259" mass="27540">MSALTQAQAALADGVGGDGEAPSPGFSAGDLSRALGLGTNLLVGRYSVELASGDWWWSDEVYTMHGWKRDEVEPGLEALRSRKHPDDRSRVVRAAGEALRLGRPFACAHRIVDRSGRTRSVVVTGQGSQSARSRSPQLVGYVVDVTPVQKEALERKSDGAVNRAFVSQAVIEQVKGVIVAVRGVDEAAATDLLVTAAKGAGVSLRLAADQVMAALRAQENGVVVTPDALTQALEGVKPVGRPRGHDPLLTRRPRKRLEK</sequence>
<dbReference type="Gene3D" id="1.10.10.10">
    <property type="entry name" value="Winged helix-like DNA-binding domain superfamily/Winged helix DNA-binding domain"/>
    <property type="match status" value="1"/>
</dbReference>
<comment type="caution">
    <text evidence="3">The sequence shown here is derived from an EMBL/GenBank/DDBJ whole genome shotgun (WGS) entry which is preliminary data.</text>
</comment>
<feature type="region of interest" description="Disordered" evidence="1">
    <location>
        <begin position="237"/>
        <end position="259"/>
    </location>
</feature>
<dbReference type="EMBL" id="JAVDYE010000001">
    <property type="protein sequence ID" value="MDR7385663.1"/>
    <property type="molecule type" value="Genomic_DNA"/>
</dbReference>
<accession>A0ABU2CWJ8</accession>
<dbReference type="InterPro" id="IPR013655">
    <property type="entry name" value="PAS_fold_3"/>
</dbReference>
<proteinExistence type="predicted"/>
<dbReference type="PROSITE" id="PS50921">
    <property type="entry name" value="ANTAR"/>
    <property type="match status" value="1"/>
</dbReference>
<feature type="domain" description="ANTAR" evidence="2">
    <location>
        <begin position="150"/>
        <end position="212"/>
    </location>
</feature>
<dbReference type="Gene3D" id="3.30.450.20">
    <property type="entry name" value="PAS domain"/>
    <property type="match status" value="1"/>
</dbReference>
<evidence type="ECO:0000313" key="3">
    <source>
        <dbReference type="EMBL" id="MDR7385663.1"/>
    </source>
</evidence>
<dbReference type="InterPro" id="IPR035965">
    <property type="entry name" value="PAS-like_dom_sf"/>
</dbReference>
<name>A0ABU2CWJ8_9MICO</name>
<dbReference type="Proteomes" id="UP001183585">
    <property type="component" value="Unassembled WGS sequence"/>
</dbReference>
<evidence type="ECO:0000259" key="2">
    <source>
        <dbReference type="PROSITE" id="PS50921"/>
    </source>
</evidence>
<dbReference type="RefSeq" id="WP_274996605.1">
    <property type="nucleotide sequence ID" value="NZ_JAJQQP010000013.1"/>
</dbReference>
<protein>
    <recommendedName>
        <fullName evidence="2">ANTAR domain-containing protein</fullName>
    </recommendedName>
</protein>
<reference evidence="3 4" key="1">
    <citation type="submission" date="2023-07" db="EMBL/GenBank/DDBJ databases">
        <title>Sequencing the genomes of 1000 actinobacteria strains.</title>
        <authorList>
            <person name="Klenk H.-P."/>
        </authorList>
    </citation>
    <scope>NUCLEOTIDE SEQUENCE [LARGE SCALE GENOMIC DNA]</scope>
    <source>
        <strain evidence="3 4">DSM 45554</strain>
    </source>
</reference>
<organism evidence="3 4">
    <name type="scientific">Promicromonospora iranensis</name>
    <dbReference type="NCBI Taxonomy" id="1105144"/>
    <lineage>
        <taxon>Bacteria</taxon>
        <taxon>Bacillati</taxon>
        <taxon>Actinomycetota</taxon>
        <taxon>Actinomycetes</taxon>
        <taxon>Micrococcales</taxon>
        <taxon>Promicromonosporaceae</taxon>
        <taxon>Promicromonospora</taxon>
    </lineage>
</organism>
<gene>
    <name evidence="3" type="ORF">J2S48_005178</name>
</gene>
<dbReference type="Pfam" id="PF08447">
    <property type="entry name" value="PAS_3"/>
    <property type="match status" value="1"/>
</dbReference>
<evidence type="ECO:0000256" key="1">
    <source>
        <dbReference type="SAM" id="MobiDB-lite"/>
    </source>
</evidence>
<dbReference type="InterPro" id="IPR005561">
    <property type="entry name" value="ANTAR"/>
</dbReference>
<dbReference type="InterPro" id="IPR036388">
    <property type="entry name" value="WH-like_DNA-bd_sf"/>
</dbReference>
<keyword evidence="4" id="KW-1185">Reference proteome</keyword>